<dbReference type="GO" id="GO:0051536">
    <property type="term" value="F:iron-sulfur cluster binding"/>
    <property type="evidence" value="ECO:0007669"/>
    <property type="project" value="UniProtKB-KW"/>
</dbReference>
<dbReference type="SUPFAM" id="SSF102114">
    <property type="entry name" value="Radical SAM enzymes"/>
    <property type="match status" value="1"/>
</dbReference>
<dbReference type="PANTHER" id="PTHR11228">
    <property type="entry name" value="RADICAL SAM DOMAIN PROTEIN"/>
    <property type="match status" value="1"/>
</dbReference>
<dbReference type="EMBL" id="CP001390">
    <property type="protein sequence ID" value="ACM19027.1"/>
    <property type="molecule type" value="Genomic_DNA"/>
</dbReference>
<evidence type="ECO:0000256" key="1">
    <source>
        <dbReference type="ARBA" id="ARBA00001966"/>
    </source>
</evidence>
<dbReference type="Pfam" id="PF04055">
    <property type="entry name" value="Radical_SAM"/>
    <property type="match status" value="1"/>
</dbReference>
<dbReference type="STRING" id="316067.Geob_0662"/>
<keyword evidence="2" id="KW-0949">S-adenosyl-L-methionine</keyword>
<dbReference type="GO" id="GO:0003824">
    <property type="term" value="F:catalytic activity"/>
    <property type="evidence" value="ECO:0007669"/>
    <property type="project" value="InterPro"/>
</dbReference>
<dbReference type="CDD" id="cd01335">
    <property type="entry name" value="Radical_SAM"/>
    <property type="match status" value="1"/>
</dbReference>
<dbReference type="KEGG" id="geo:Geob_0662"/>
<keyword evidence="3" id="KW-0479">Metal-binding</keyword>
<evidence type="ECO:0000313" key="8">
    <source>
        <dbReference type="Proteomes" id="UP000007721"/>
    </source>
</evidence>
<evidence type="ECO:0000256" key="4">
    <source>
        <dbReference type="ARBA" id="ARBA00023004"/>
    </source>
</evidence>
<feature type="domain" description="Radical SAM core" evidence="6">
    <location>
        <begin position="28"/>
        <end position="260"/>
    </location>
</feature>
<dbReference type="AlphaFoldDB" id="B9M0J0"/>
<dbReference type="InterPro" id="IPR007197">
    <property type="entry name" value="rSAM"/>
</dbReference>
<dbReference type="GO" id="GO:0046872">
    <property type="term" value="F:metal ion binding"/>
    <property type="evidence" value="ECO:0007669"/>
    <property type="project" value="UniProtKB-KW"/>
</dbReference>
<evidence type="ECO:0000256" key="5">
    <source>
        <dbReference type="ARBA" id="ARBA00023014"/>
    </source>
</evidence>
<dbReference type="Gene3D" id="3.20.20.70">
    <property type="entry name" value="Aldolase class I"/>
    <property type="match status" value="1"/>
</dbReference>
<dbReference type="InterPro" id="IPR013785">
    <property type="entry name" value="Aldolase_TIM"/>
</dbReference>
<sequence length="363" mass="41441">MADTTYRMDGHKLYWHLDRVNDWMSGKRIPPLHIDVGLSKGCNIKCHYCFGVVQGNRYEQGKEVFFPREPLLRYVSEAGEMGVRSMAMIGEAEPLLNPHVYEAIVAGKRAGVDMALGTNGVLFDTSRQGEEALEHLTWLRFNISAASAGSYQRLHNSPDFDLLVEKIRFCIARKKALNSAVTIGFQMVLTPQDIDEVMPLTSLAKELGVDYLEIKHCGDTVQNDLGIFNKLDQYDQFRDILLQAEEHSTDTFKVVIKWGNINRKGKRSYNRCLGAPFLLYSSGDGKLYPCGMFFSYREPEFCLGDLTRQSFKAIIESDAYWQTMKRIETEIKVHEECYASCKTNAINEFLYTLKNPPQHINFI</sequence>
<gene>
    <name evidence="7" type="ordered locus">Geob_0662</name>
</gene>
<dbReference type="Pfam" id="PF13186">
    <property type="entry name" value="SPASM"/>
    <property type="match status" value="1"/>
</dbReference>
<protein>
    <submittedName>
        <fullName evidence="7">Radical SAM domain iron-sulfur cluster-binding oxidoreductase</fullName>
    </submittedName>
</protein>
<organism evidence="7 8">
    <name type="scientific">Geotalea daltonii (strain DSM 22248 / JCM 15807 / FRC-32)</name>
    <name type="common">Geobacter daltonii</name>
    <dbReference type="NCBI Taxonomy" id="316067"/>
    <lineage>
        <taxon>Bacteria</taxon>
        <taxon>Pseudomonadati</taxon>
        <taxon>Thermodesulfobacteriota</taxon>
        <taxon>Desulfuromonadia</taxon>
        <taxon>Geobacterales</taxon>
        <taxon>Geobacteraceae</taxon>
        <taxon>Geotalea</taxon>
    </lineage>
</organism>
<dbReference type="HOGENOM" id="CLU_009273_1_0_7"/>
<dbReference type="InterPro" id="IPR050377">
    <property type="entry name" value="Radical_SAM_PqqE_MftC-like"/>
</dbReference>
<dbReference type="InterPro" id="IPR023885">
    <property type="entry name" value="4Fe4S-binding_SPASM_dom"/>
</dbReference>
<name>B9M0J0_GEODF</name>
<dbReference type="PROSITE" id="PS51918">
    <property type="entry name" value="RADICAL_SAM"/>
    <property type="match status" value="1"/>
</dbReference>
<dbReference type="Proteomes" id="UP000007721">
    <property type="component" value="Chromosome"/>
</dbReference>
<evidence type="ECO:0000256" key="2">
    <source>
        <dbReference type="ARBA" id="ARBA00022691"/>
    </source>
</evidence>
<reference evidence="7 8" key="1">
    <citation type="submission" date="2009-01" db="EMBL/GenBank/DDBJ databases">
        <title>Complete sequence of Geobacter sp. FRC-32.</title>
        <authorList>
            <consortium name="US DOE Joint Genome Institute"/>
            <person name="Lucas S."/>
            <person name="Copeland A."/>
            <person name="Lapidus A."/>
            <person name="Glavina del Rio T."/>
            <person name="Dalin E."/>
            <person name="Tice H."/>
            <person name="Bruce D."/>
            <person name="Goodwin L."/>
            <person name="Pitluck S."/>
            <person name="Saunders E."/>
            <person name="Brettin T."/>
            <person name="Detter J.C."/>
            <person name="Han C."/>
            <person name="Larimer F."/>
            <person name="Land M."/>
            <person name="Hauser L."/>
            <person name="Kyrpides N."/>
            <person name="Ovchinnikova G."/>
            <person name="Kostka J."/>
            <person name="Richardson P."/>
        </authorList>
    </citation>
    <scope>NUCLEOTIDE SEQUENCE [LARGE SCALE GENOMIC DNA]</scope>
    <source>
        <strain evidence="8">DSM 22248 / JCM 15807 / FRC-32</strain>
    </source>
</reference>
<dbReference type="PANTHER" id="PTHR11228:SF7">
    <property type="entry name" value="PQQA PEPTIDE CYCLASE"/>
    <property type="match status" value="1"/>
</dbReference>
<proteinExistence type="predicted"/>
<keyword evidence="5" id="KW-0411">Iron-sulfur</keyword>
<evidence type="ECO:0000256" key="3">
    <source>
        <dbReference type="ARBA" id="ARBA00022723"/>
    </source>
</evidence>
<dbReference type="RefSeq" id="WP_012645756.1">
    <property type="nucleotide sequence ID" value="NC_011979.1"/>
</dbReference>
<accession>B9M0J0</accession>
<keyword evidence="4" id="KW-0408">Iron</keyword>
<evidence type="ECO:0000313" key="7">
    <source>
        <dbReference type="EMBL" id="ACM19027.1"/>
    </source>
</evidence>
<dbReference type="SFLD" id="SFLDS00029">
    <property type="entry name" value="Radical_SAM"/>
    <property type="match status" value="1"/>
</dbReference>
<dbReference type="SFLD" id="SFLDG01067">
    <property type="entry name" value="SPASM/twitch_domain_containing"/>
    <property type="match status" value="1"/>
</dbReference>
<keyword evidence="8" id="KW-1185">Reference proteome</keyword>
<dbReference type="eggNOG" id="COG0535">
    <property type="taxonomic scope" value="Bacteria"/>
</dbReference>
<dbReference type="InterPro" id="IPR058240">
    <property type="entry name" value="rSAM_sf"/>
</dbReference>
<comment type="cofactor">
    <cofactor evidence="1">
        <name>[4Fe-4S] cluster</name>
        <dbReference type="ChEBI" id="CHEBI:49883"/>
    </cofactor>
</comment>
<evidence type="ECO:0000259" key="6">
    <source>
        <dbReference type="PROSITE" id="PS51918"/>
    </source>
</evidence>